<evidence type="ECO:0000256" key="2">
    <source>
        <dbReference type="ARBA" id="ARBA00023125"/>
    </source>
</evidence>
<evidence type="ECO:0000256" key="1">
    <source>
        <dbReference type="ARBA" id="ARBA00023015"/>
    </source>
</evidence>
<dbReference type="OrthoDB" id="4084810at2"/>
<dbReference type="PANTHER" id="PTHR43537">
    <property type="entry name" value="TRANSCRIPTIONAL REGULATOR, GNTR FAMILY"/>
    <property type="match status" value="1"/>
</dbReference>
<gene>
    <name evidence="5" type="ORF">EAS64_24440</name>
</gene>
<dbReference type="GO" id="GO:0003700">
    <property type="term" value="F:DNA-binding transcription factor activity"/>
    <property type="evidence" value="ECO:0007669"/>
    <property type="project" value="InterPro"/>
</dbReference>
<dbReference type="InterPro" id="IPR011711">
    <property type="entry name" value="GntR_C"/>
</dbReference>
<evidence type="ECO:0000313" key="6">
    <source>
        <dbReference type="Proteomes" id="UP000460272"/>
    </source>
</evidence>
<dbReference type="Gene3D" id="1.10.10.10">
    <property type="entry name" value="Winged helix-like DNA-binding domain superfamily/Winged helix DNA-binding domain"/>
    <property type="match status" value="1"/>
</dbReference>
<dbReference type="InterPro" id="IPR036388">
    <property type="entry name" value="WH-like_DNA-bd_sf"/>
</dbReference>
<dbReference type="SMART" id="SM00895">
    <property type="entry name" value="FCD"/>
    <property type="match status" value="1"/>
</dbReference>
<reference evidence="5 6" key="1">
    <citation type="submission" date="2018-11" db="EMBL/GenBank/DDBJ databases">
        <title>Trebonia kvetii gen.nov., sp.nov., a novel acidophilic actinobacterium, and proposal of the new actinobacterial family Treboniaceae fam. nov.</title>
        <authorList>
            <person name="Rapoport D."/>
            <person name="Sagova-Mareckova M."/>
            <person name="Sedlacek I."/>
            <person name="Provaznik J."/>
            <person name="Kralova S."/>
            <person name="Pavlinic D."/>
            <person name="Benes V."/>
            <person name="Kopecky J."/>
        </authorList>
    </citation>
    <scope>NUCLEOTIDE SEQUENCE [LARGE SCALE GENOMIC DNA]</scope>
    <source>
        <strain evidence="5 6">15Tr583</strain>
    </source>
</reference>
<dbReference type="SUPFAM" id="SSF48008">
    <property type="entry name" value="GntR ligand-binding domain-like"/>
    <property type="match status" value="1"/>
</dbReference>
<comment type="caution">
    <text evidence="5">The sequence shown here is derived from an EMBL/GenBank/DDBJ whole genome shotgun (WGS) entry which is preliminary data.</text>
</comment>
<organism evidence="5 6">
    <name type="scientific">Trebonia kvetii</name>
    <dbReference type="NCBI Taxonomy" id="2480626"/>
    <lineage>
        <taxon>Bacteria</taxon>
        <taxon>Bacillati</taxon>
        <taxon>Actinomycetota</taxon>
        <taxon>Actinomycetes</taxon>
        <taxon>Streptosporangiales</taxon>
        <taxon>Treboniaceae</taxon>
        <taxon>Trebonia</taxon>
    </lineage>
</organism>
<dbReference type="Pfam" id="PF00392">
    <property type="entry name" value="GntR"/>
    <property type="match status" value="1"/>
</dbReference>
<keyword evidence="6" id="KW-1185">Reference proteome</keyword>
<dbReference type="Proteomes" id="UP000460272">
    <property type="component" value="Unassembled WGS sequence"/>
</dbReference>
<accession>A0A6P2BZ90</accession>
<protein>
    <submittedName>
        <fullName evidence="5">GntR family transcriptional regulator</fullName>
    </submittedName>
</protein>
<dbReference type="GO" id="GO:0003677">
    <property type="term" value="F:DNA binding"/>
    <property type="evidence" value="ECO:0007669"/>
    <property type="project" value="UniProtKB-KW"/>
</dbReference>
<sequence>MNKQERTYTVLRDRIHSGAFAPRARLNIDALARELGVSAIPVREALRRLEAEGWVKFQPNVGAIVAPVDATAWEQQMVAVAILEGAATAYAAAHLTPSDLAGLKALAAEMELVAAEGDPGEFSRLNRRLHAAIFAHCANEYLIELLDQTNRRLDRIRDTMFAYLPQRAKAATGEHARLIELLESGDSAEIERYARWHKLQTVEAYRATHQPPAD</sequence>
<dbReference type="SUPFAM" id="SSF46785">
    <property type="entry name" value="Winged helix' DNA-binding domain"/>
    <property type="match status" value="1"/>
</dbReference>
<evidence type="ECO:0000259" key="4">
    <source>
        <dbReference type="PROSITE" id="PS50949"/>
    </source>
</evidence>
<evidence type="ECO:0000256" key="3">
    <source>
        <dbReference type="ARBA" id="ARBA00023163"/>
    </source>
</evidence>
<keyword evidence="2" id="KW-0238">DNA-binding</keyword>
<dbReference type="SMART" id="SM00345">
    <property type="entry name" value="HTH_GNTR"/>
    <property type="match status" value="1"/>
</dbReference>
<evidence type="ECO:0000313" key="5">
    <source>
        <dbReference type="EMBL" id="TVZ03526.1"/>
    </source>
</evidence>
<dbReference type="InterPro" id="IPR036390">
    <property type="entry name" value="WH_DNA-bd_sf"/>
</dbReference>
<dbReference type="RefSeq" id="WP_145856381.1">
    <property type="nucleotide sequence ID" value="NZ_RPFW01000004.1"/>
</dbReference>
<dbReference type="PANTHER" id="PTHR43537:SF24">
    <property type="entry name" value="GLUCONATE OPERON TRANSCRIPTIONAL REPRESSOR"/>
    <property type="match status" value="1"/>
</dbReference>
<dbReference type="InterPro" id="IPR008920">
    <property type="entry name" value="TF_FadR/GntR_C"/>
</dbReference>
<dbReference type="AlphaFoldDB" id="A0A6P2BZ90"/>
<keyword evidence="3" id="KW-0804">Transcription</keyword>
<proteinExistence type="predicted"/>
<dbReference type="PROSITE" id="PS50949">
    <property type="entry name" value="HTH_GNTR"/>
    <property type="match status" value="1"/>
</dbReference>
<feature type="domain" description="HTH gntR-type" evidence="4">
    <location>
        <begin position="1"/>
        <end position="68"/>
    </location>
</feature>
<dbReference type="InterPro" id="IPR000524">
    <property type="entry name" value="Tscrpt_reg_HTH_GntR"/>
</dbReference>
<keyword evidence="1" id="KW-0805">Transcription regulation</keyword>
<name>A0A6P2BZ90_9ACTN</name>
<dbReference type="EMBL" id="RPFW01000004">
    <property type="protein sequence ID" value="TVZ03526.1"/>
    <property type="molecule type" value="Genomic_DNA"/>
</dbReference>
<dbReference type="CDD" id="cd07377">
    <property type="entry name" value="WHTH_GntR"/>
    <property type="match status" value="1"/>
</dbReference>
<dbReference type="Gene3D" id="1.20.120.530">
    <property type="entry name" value="GntR ligand-binding domain-like"/>
    <property type="match status" value="1"/>
</dbReference>
<dbReference type="Pfam" id="PF07729">
    <property type="entry name" value="FCD"/>
    <property type="match status" value="1"/>
</dbReference>